<feature type="transmembrane region" description="Helical" evidence="1">
    <location>
        <begin position="60"/>
        <end position="81"/>
    </location>
</feature>
<reference evidence="3" key="1">
    <citation type="submission" date="2016-10" db="EMBL/GenBank/DDBJ databases">
        <authorList>
            <person name="Varghese N."/>
            <person name="Submissions S."/>
        </authorList>
    </citation>
    <scope>NUCLEOTIDE SEQUENCE [LARGE SCALE GENOMIC DNA]</scope>
    <source>
        <strain evidence="3">DSM 25329</strain>
    </source>
</reference>
<keyword evidence="1" id="KW-1133">Transmembrane helix</keyword>
<dbReference type="RefSeq" id="WP_090156586.1">
    <property type="nucleotide sequence ID" value="NZ_FNAN01000021.1"/>
</dbReference>
<keyword evidence="1" id="KW-0472">Membrane</keyword>
<organism evidence="2 3">
    <name type="scientific">Dyadobacter soli</name>
    <dbReference type="NCBI Taxonomy" id="659014"/>
    <lineage>
        <taxon>Bacteria</taxon>
        <taxon>Pseudomonadati</taxon>
        <taxon>Bacteroidota</taxon>
        <taxon>Cytophagia</taxon>
        <taxon>Cytophagales</taxon>
        <taxon>Spirosomataceae</taxon>
        <taxon>Dyadobacter</taxon>
    </lineage>
</organism>
<feature type="transmembrane region" description="Helical" evidence="1">
    <location>
        <begin position="6"/>
        <end position="24"/>
    </location>
</feature>
<dbReference type="STRING" id="659014.SAMN04487996_12176"/>
<protein>
    <submittedName>
        <fullName evidence="2">Uncharacterized protein</fullName>
    </submittedName>
</protein>
<gene>
    <name evidence="2" type="ORF">SAMN04487996_12176</name>
</gene>
<evidence type="ECO:0000256" key="1">
    <source>
        <dbReference type="SAM" id="Phobius"/>
    </source>
</evidence>
<dbReference type="EMBL" id="FNAN01000021">
    <property type="protein sequence ID" value="SDG65686.1"/>
    <property type="molecule type" value="Genomic_DNA"/>
</dbReference>
<dbReference type="OrthoDB" id="964125at2"/>
<accession>A0A1G7W132</accession>
<feature type="transmembrane region" description="Helical" evidence="1">
    <location>
        <begin position="36"/>
        <end position="54"/>
    </location>
</feature>
<keyword evidence="3" id="KW-1185">Reference proteome</keyword>
<dbReference type="AlphaFoldDB" id="A0A1G7W132"/>
<keyword evidence="1" id="KW-0812">Transmembrane</keyword>
<sequence length="82" mass="8588">MKTIIYGCMLIDAAAALFLFFSLFSSGQDSAGKGMVFLPILALIACVAGAYFLIGAGHTGWALTVSGFPVIIIAYLAFISFT</sequence>
<dbReference type="Proteomes" id="UP000198748">
    <property type="component" value="Unassembled WGS sequence"/>
</dbReference>
<evidence type="ECO:0000313" key="2">
    <source>
        <dbReference type="EMBL" id="SDG65686.1"/>
    </source>
</evidence>
<proteinExistence type="predicted"/>
<name>A0A1G7W132_9BACT</name>
<evidence type="ECO:0000313" key="3">
    <source>
        <dbReference type="Proteomes" id="UP000198748"/>
    </source>
</evidence>